<gene>
    <name evidence="1" type="ORF">NMW_2426</name>
</gene>
<proteinExistence type="predicted"/>
<evidence type="ECO:0000313" key="1">
    <source>
        <dbReference type="EMBL" id="CBA09978.1"/>
    </source>
</evidence>
<dbReference type="EMBL" id="AM889138">
    <property type="protein sequence ID" value="CBA09978.1"/>
    <property type="molecule type" value="Genomic_DNA"/>
</dbReference>
<organism evidence="1">
    <name type="scientific">Neisseria meningitidis alpha275</name>
    <dbReference type="NCBI Taxonomy" id="295996"/>
    <lineage>
        <taxon>Bacteria</taxon>
        <taxon>Pseudomonadati</taxon>
        <taxon>Pseudomonadota</taxon>
        <taxon>Betaproteobacteria</taxon>
        <taxon>Neisseriales</taxon>
        <taxon>Neisseriaceae</taxon>
        <taxon>Neisseria</taxon>
    </lineage>
</organism>
<sequence length="289" mass="32814">MTRILRDVRHFLLLTPWGPYPWGTVSHFSRSNTVKKNIETYIVWFKKEFEVAGKAAEALNGQVICYPSNDESLTDKIGCKLAEMGYSANLISAIVPVAEYVRMENEMGSVPNMTENRHTAAVSFSVMNDHDAWTALLRQPGFADMLTDDQAQEVFQSIMRGRDVGYSMLMEALFDSGMPDNDSFVLVPVPQIGGYDDIAYLLKDVEYGPSDHIEFLEQVVSEKTAAWLFERNEETVLQWMEENGLNWGNFTDLNTSRPESKGKVIHKAIKSWAIDTVRRYLNSHPLQNS</sequence>
<name>C6SN92_NEIME</name>
<dbReference type="AlphaFoldDB" id="C6SN92"/>
<accession>C6SN92</accession>
<protein>
    <submittedName>
        <fullName evidence="1">Uncharacterized protein</fullName>
    </submittedName>
</protein>
<reference evidence="1" key="1">
    <citation type="journal article" date="2008" name="Proc. Natl. Acad. Sci. U.S.A.">
        <title>Whole-genome comparison of disease and carriage strains provides insights into virulence evolution in Neisseria meningitidis.</title>
        <authorList>
            <person name="Schoen C."/>
            <person name="Blom J."/>
            <person name="Claus H."/>
            <person name="Schramm-Glueck A."/>
            <person name="Brandt P."/>
            <person name="Mueller T."/>
            <person name="Goesmann A."/>
            <person name="Joseph B."/>
            <person name="Konietzny S."/>
            <person name="Kurzai O."/>
            <person name="Schmitt C."/>
            <person name="Friedrich T."/>
            <person name="Linke B."/>
            <person name="Vogel U."/>
            <person name="Frosch M."/>
        </authorList>
    </citation>
    <scope>NUCLEOTIDE SEQUENCE</scope>
    <source>
        <strain evidence="1">Alpha275</strain>
    </source>
</reference>